<dbReference type="STRING" id="327505.A0A2H3G723"/>
<evidence type="ECO:0000256" key="8">
    <source>
        <dbReference type="SAM" id="Phobius"/>
    </source>
</evidence>
<evidence type="ECO:0000256" key="6">
    <source>
        <dbReference type="PIRSR" id="PIRSR604254-1"/>
    </source>
</evidence>
<accession>A0A2H3G723</accession>
<evidence type="ECO:0000256" key="4">
    <source>
        <dbReference type="ARBA" id="ARBA00022989"/>
    </source>
</evidence>
<dbReference type="GO" id="GO:0006882">
    <property type="term" value="P:intracellular zinc ion homeostasis"/>
    <property type="evidence" value="ECO:0007669"/>
    <property type="project" value="TreeGrafter"/>
</dbReference>
<name>A0A2H3G723_FUSOX</name>
<dbReference type="InterPro" id="IPR004254">
    <property type="entry name" value="AdipoR/HlyIII-related"/>
</dbReference>
<evidence type="ECO:0000256" key="1">
    <source>
        <dbReference type="ARBA" id="ARBA00004141"/>
    </source>
</evidence>
<evidence type="ECO:0000256" key="7">
    <source>
        <dbReference type="SAM" id="MobiDB-lite"/>
    </source>
</evidence>
<feature type="transmembrane region" description="Helical" evidence="8">
    <location>
        <begin position="77"/>
        <end position="99"/>
    </location>
</feature>
<evidence type="ECO:0000313" key="10">
    <source>
        <dbReference type="Proteomes" id="UP000219602"/>
    </source>
</evidence>
<feature type="region of interest" description="Disordered" evidence="7">
    <location>
        <begin position="1"/>
        <end position="33"/>
    </location>
</feature>
<feature type="transmembrane region" description="Helical" evidence="8">
    <location>
        <begin position="111"/>
        <end position="130"/>
    </location>
</feature>
<protein>
    <recommendedName>
        <fullName evidence="11">ADIPOR-like receptor IZH2</fullName>
    </recommendedName>
</protein>
<reference evidence="9 10" key="2">
    <citation type="journal article" date="2017" name="Sci. Rep.">
        <title>A mobile pathogenicity chromosome in Fusarium oxysporum for infection of multiple cucurbit species.</title>
        <authorList>
            <person name="van Dam P."/>
            <person name="Fokkens L."/>
            <person name="Ayukawa Y."/>
            <person name="van der Gragt M."/>
            <person name="Ter Horst A."/>
            <person name="Brankovics B."/>
            <person name="Houterman P.M."/>
            <person name="Arie T."/>
            <person name="Rep M."/>
        </authorList>
    </citation>
    <scope>NUCLEOTIDE SEQUENCE [LARGE SCALE GENOMIC DNA]</scope>
    <source>
        <strain evidence="9 10">Forc016</strain>
    </source>
</reference>
<dbReference type="GO" id="GO:0016020">
    <property type="term" value="C:membrane"/>
    <property type="evidence" value="ECO:0007669"/>
    <property type="project" value="UniProtKB-SubCell"/>
</dbReference>
<evidence type="ECO:0000256" key="5">
    <source>
        <dbReference type="ARBA" id="ARBA00023136"/>
    </source>
</evidence>
<comment type="similarity">
    <text evidence="2">Belongs to the ADIPOR family.</text>
</comment>
<feature type="binding site" evidence="6">
    <location>
        <position position="132"/>
    </location>
    <ligand>
        <name>Zn(2+)</name>
        <dbReference type="ChEBI" id="CHEBI:29105"/>
    </ligand>
</feature>
<dbReference type="AlphaFoldDB" id="A0A2H3G723"/>
<feature type="transmembrane region" description="Helical" evidence="8">
    <location>
        <begin position="150"/>
        <end position="169"/>
    </location>
</feature>
<keyword evidence="6" id="KW-0862">Zinc</keyword>
<keyword evidence="4 8" id="KW-1133">Transmembrane helix</keyword>
<dbReference type="Proteomes" id="UP000219602">
    <property type="component" value="Unassembled WGS sequence"/>
</dbReference>
<dbReference type="PANTHER" id="PTHR20855:SF52">
    <property type="entry name" value="ADIPONECTIN RECEPTOR PROTEIN"/>
    <property type="match status" value="1"/>
</dbReference>
<evidence type="ECO:0000256" key="3">
    <source>
        <dbReference type="ARBA" id="ARBA00022692"/>
    </source>
</evidence>
<dbReference type="PANTHER" id="PTHR20855">
    <property type="entry name" value="ADIPOR/PROGESTIN RECEPTOR-RELATED"/>
    <property type="match status" value="1"/>
</dbReference>
<keyword evidence="6" id="KW-0479">Metal-binding</keyword>
<comment type="subcellular location">
    <subcellularLocation>
        <location evidence="1">Membrane</location>
        <topology evidence="1">Multi-pass membrane protein</topology>
    </subcellularLocation>
</comment>
<reference evidence="9 10" key="1">
    <citation type="journal article" date="2016" name="Environ. Microbiol.">
        <title>Effector profiles distinguish formae speciales of Fusarium oxysporum.</title>
        <authorList>
            <person name="van Dam P."/>
            <person name="Fokkens L."/>
            <person name="Schmidt S.M."/>
            <person name="Linmans J.H."/>
            <person name="Kistler H.C."/>
            <person name="Ma L.J."/>
            <person name="Rep M."/>
        </authorList>
    </citation>
    <scope>NUCLEOTIDE SEQUENCE [LARGE SCALE GENOMIC DNA]</scope>
    <source>
        <strain evidence="9 10">Forc016</strain>
    </source>
</reference>
<comment type="caution">
    <text evidence="9">The sequence shown here is derived from an EMBL/GenBank/DDBJ whole genome shotgun (WGS) entry which is preliminary data.</text>
</comment>
<evidence type="ECO:0000256" key="2">
    <source>
        <dbReference type="ARBA" id="ARBA00007018"/>
    </source>
</evidence>
<sequence length="197" mass="22385">MAGPGTIKQRRTQSGNRNDAKQPRANPSPVSRTVTWHGIPKWRQNNKYILTGYRPSEADYLQVIRSLIFLHNETCNVWTHLIGALLLPLFAAAILQTIHGSQYIDVTGTDFIMFSVFFFSAESCLVLSAVYHLTESHSHEVEQFWHRRDLLGIVIVTDGSFIPGIYYIFSCEPILLKVHWAIVCHPVHLDTPSVVKE</sequence>
<dbReference type="EMBL" id="MABQ02000013">
    <property type="protein sequence ID" value="PCD21453.1"/>
    <property type="molecule type" value="Genomic_DNA"/>
</dbReference>
<keyword evidence="5 8" id="KW-0472">Membrane</keyword>
<dbReference type="Pfam" id="PF03006">
    <property type="entry name" value="HlyIII"/>
    <property type="match status" value="1"/>
</dbReference>
<gene>
    <name evidence="9" type="ORF">AU210_016415</name>
</gene>
<keyword evidence="3 8" id="KW-0812">Transmembrane</keyword>
<dbReference type="GO" id="GO:0046872">
    <property type="term" value="F:metal ion binding"/>
    <property type="evidence" value="ECO:0007669"/>
    <property type="project" value="UniProtKB-KW"/>
</dbReference>
<evidence type="ECO:0008006" key="11">
    <source>
        <dbReference type="Google" id="ProtNLM"/>
    </source>
</evidence>
<dbReference type="GO" id="GO:0038023">
    <property type="term" value="F:signaling receptor activity"/>
    <property type="evidence" value="ECO:0007669"/>
    <property type="project" value="TreeGrafter"/>
</dbReference>
<organism evidence="9 10">
    <name type="scientific">Fusarium oxysporum f. sp. radicis-cucumerinum</name>
    <dbReference type="NCBI Taxonomy" id="327505"/>
    <lineage>
        <taxon>Eukaryota</taxon>
        <taxon>Fungi</taxon>
        <taxon>Dikarya</taxon>
        <taxon>Ascomycota</taxon>
        <taxon>Pezizomycotina</taxon>
        <taxon>Sordariomycetes</taxon>
        <taxon>Hypocreomycetidae</taxon>
        <taxon>Hypocreales</taxon>
        <taxon>Nectriaceae</taxon>
        <taxon>Fusarium</taxon>
        <taxon>Fusarium oxysporum species complex</taxon>
    </lineage>
</organism>
<evidence type="ECO:0000313" key="9">
    <source>
        <dbReference type="EMBL" id="PCD21453.1"/>
    </source>
</evidence>
<proteinExistence type="inferred from homology"/>